<proteinExistence type="predicted"/>
<sequence length="164" mass="18700">MENRTGIVTAITLGNLQEGKAVVRRVTKQCHHRPQVERRNVGMEKKGHRAWTPTEEQQAAIREAQCMPPGPYSHKSVSLYHRFDGSRTYRQSQLRLRLLVPVREDEGTVNIREKGSKEVKPISCDELPHVTIHTAKVHDSDREFLSYEEDANVGGLILYFSPVS</sequence>
<reference evidence="1 2" key="1">
    <citation type="submission" date="2023-02" db="EMBL/GenBank/DDBJ databases">
        <title>LHISI_Scaffold_Assembly.</title>
        <authorList>
            <person name="Stuart O.P."/>
            <person name="Cleave R."/>
            <person name="Magrath M.J.L."/>
            <person name="Mikheyev A.S."/>
        </authorList>
    </citation>
    <scope>NUCLEOTIDE SEQUENCE [LARGE SCALE GENOMIC DNA]</scope>
    <source>
        <strain evidence="1">Daus_M_001</strain>
        <tissue evidence="1">Leg muscle</tissue>
    </source>
</reference>
<dbReference type="EMBL" id="JARBHB010000016">
    <property type="protein sequence ID" value="KAJ8867146.1"/>
    <property type="molecule type" value="Genomic_DNA"/>
</dbReference>
<keyword evidence="2" id="KW-1185">Reference proteome</keyword>
<dbReference type="Proteomes" id="UP001159363">
    <property type="component" value="Chromosome 15"/>
</dbReference>
<protein>
    <submittedName>
        <fullName evidence="1">Uncharacterized protein</fullName>
    </submittedName>
</protein>
<comment type="caution">
    <text evidence="1">The sequence shown here is derived from an EMBL/GenBank/DDBJ whole genome shotgun (WGS) entry which is preliminary data.</text>
</comment>
<gene>
    <name evidence="1" type="ORF">PR048_033010</name>
</gene>
<evidence type="ECO:0000313" key="2">
    <source>
        <dbReference type="Proteomes" id="UP001159363"/>
    </source>
</evidence>
<organism evidence="1 2">
    <name type="scientific">Dryococelus australis</name>
    <dbReference type="NCBI Taxonomy" id="614101"/>
    <lineage>
        <taxon>Eukaryota</taxon>
        <taxon>Metazoa</taxon>
        <taxon>Ecdysozoa</taxon>
        <taxon>Arthropoda</taxon>
        <taxon>Hexapoda</taxon>
        <taxon>Insecta</taxon>
        <taxon>Pterygota</taxon>
        <taxon>Neoptera</taxon>
        <taxon>Polyneoptera</taxon>
        <taxon>Phasmatodea</taxon>
        <taxon>Verophasmatodea</taxon>
        <taxon>Anareolatae</taxon>
        <taxon>Phasmatidae</taxon>
        <taxon>Eurycanthinae</taxon>
        <taxon>Dryococelus</taxon>
    </lineage>
</organism>
<name>A0ABQ9G6P0_9NEOP</name>
<accession>A0ABQ9G6P0</accession>
<evidence type="ECO:0000313" key="1">
    <source>
        <dbReference type="EMBL" id="KAJ8867146.1"/>
    </source>
</evidence>